<comment type="caution">
    <text evidence="2">The sequence shown here is derived from an EMBL/GenBank/DDBJ whole genome shotgun (WGS) entry which is preliminary data.</text>
</comment>
<dbReference type="Proteomes" id="UP000284842">
    <property type="component" value="Unassembled WGS sequence"/>
</dbReference>
<dbReference type="EMBL" id="NHTK01005509">
    <property type="protein sequence ID" value="PPQ76976.1"/>
    <property type="molecule type" value="Genomic_DNA"/>
</dbReference>
<evidence type="ECO:0000313" key="2">
    <source>
        <dbReference type="EMBL" id="PPQ76976.1"/>
    </source>
</evidence>
<dbReference type="OrthoDB" id="3133596at2759"/>
<proteinExistence type="predicted"/>
<evidence type="ECO:0000313" key="3">
    <source>
        <dbReference type="Proteomes" id="UP000284842"/>
    </source>
</evidence>
<dbReference type="AlphaFoldDB" id="A0A409WEQ4"/>
<keyword evidence="3" id="KW-1185">Reference proteome</keyword>
<dbReference type="InParanoid" id="A0A409WEQ4"/>
<feature type="compositionally biased region" description="Polar residues" evidence="1">
    <location>
        <begin position="219"/>
        <end position="230"/>
    </location>
</feature>
<accession>A0A409WEQ4</accession>
<organism evidence="2 3">
    <name type="scientific">Panaeolus cyanescens</name>
    <dbReference type="NCBI Taxonomy" id="181874"/>
    <lineage>
        <taxon>Eukaryota</taxon>
        <taxon>Fungi</taxon>
        <taxon>Dikarya</taxon>
        <taxon>Basidiomycota</taxon>
        <taxon>Agaricomycotina</taxon>
        <taxon>Agaricomycetes</taxon>
        <taxon>Agaricomycetidae</taxon>
        <taxon>Agaricales</taxon>
        <taxon>Agaricineae</taxon>
        <taxon>Galeropsidaceae</taxon>
        <taxon>Panaeolus</taxon>
    </lineage>
</organism>
<name>A0A409WEQ4_9AGAR</name>
<protein>
    <recommendedName>
        <fullName evidence="4">HNH nuclease domain-containing protein</fullName>
    </recommendedName>
</protein>
<sequence length="343" mass="40373">MTRSAIKRAEDADPNLQRCLIENCSTTMAVQLGHVYEREEAARDHRMESLEWIWGLVQGSLNLDTRRNIFFVGASLYEMYKRRRWTLVPEEQVVRQFFYEGGRRPRTRRDFPKFQTQTFKYTFLPIKDIEDVYISRQSEDNTVTVHEYPFSGIPAITSHIHPTFVLLQLANALWSIPRDRYDSILKQYPWLSEICDLRTHWFARLPDNADRNLTYRPSRGQQNLSTTSQTDSEDDLLRTPPRRLRLLVPQLSDWEWADAERLNNPPSSTRVAPREPVAVYQKSVKKRDLCEPNEDTRCNKRGRRLTSTGLEECDGDDELDIIERRQSRILNMCMKDLTGPSRM</sequence>
<reference evidence="2 3" key="1">
    <citation type="journal article" date="2018" name="Evol. Lett.">
        <title>Horizontal gene cluster transfer increased hallucinogenic mushroom diversity.</title>
        <authorList>
            <person name="Reynolds H.T."/>
            <person name="Vijayakumar V."/>
            <person name="Gluck-Thaler E."/>
            <person name="Korotkin H.B."/>
            <person name="Matheny P.B."/>
            <person name="Slot J.C."/>
        </authorList>
    </citation>
    <scope>NUCLEOTIDE SEQUENCE [LARGE SCALE GENOMIC DNA]</scope>
    <source>
        <strain evidence="2 3">2629</strain>
    </source>
</reference>
<evidence type="ECO:0008006" key="4">
    <source>
        <dbReference type="Google" id="ProtNLM"/>
    </source>
</evidence>
<feature type="region of interest" description="Disordered" evidence="1">
    <location>
        <begin position="212"/>
        <end position="238"/>
    </location>
</feature>
<gene>
    <name evidence="2" type="ORF">CVT24_009482</name>
</gene>
<evidence type="ECO:0000256" key="1">
    <source>
        <dbReference type="SAM" id="MobiDB-lite"/>
    </source>
</evidence>
<dbReference type="STRING" id="181874.A0A409WEQ4"/>